<evidence type="ECO:0000313" key="1">
    <source>
        <dbReference type="EMBL" id="CAK5090115.1"/>
    </source>
</evidence>
<protein>
    <submittedName>
        <fullName evidence="1">Uncharacterized protein</fullName>
    </submittedName>
</protein>
<organism evidence="1 2">
    <name type="scientific">Meloidogyne enterolobii</name>
    <name type="common">Root-knot nematode worm</name>
    <name type="synonym">Meloidogyne mayaguensis</name>
    <dbReference type="NCBI Taxonomy" id="390850"/>
    <lineage>
        <taxon>Eukaryota</taxon>
        <taxon>Metazoa</taxon>
        <taxon>Ecdysozoa</taxon>
        <taxon>Nematoda</taxon>
        <taxon>Chromadorea</taxon>
        <taxon>Rhabditida</taxon>
        <taxon>Tylenchina</taxon>
        <taxon>Tylenchomorpha</taxon>
        <taxon>Tylenchoidea</taxon>
        <taxon>Meloidogynidae</taxon>
        <taxon>Meloidogyninae</taxon>
        <taxon>Meloidogyne</taxon>
    </lineage>
</organism>
<proteinExistence type="predicted"/>
<accession>A0ACB1AJC7</accession>
<dbReference type="EMBL" id="CAVMJV010000080">
    <property type="protein sequence ID" value="CAK5090115.1"/>
    <property type="molecule type" value="Genomic_DNA"/>
</dbReference>
<evidence type="ECO:0000313" key="2">
    <source>
        <dbReference type="Proteomes" id="UP001497535"/>
    </source>
</evidence>
<dbReference type="Proteomes" id="UP001497535">
    <property type="component" value="Unassembled WGS sequence"/>
</dbReference>
<comment type="caution">
    <text evidence="1">The sequence shown here is derived from an EMBL/GenBank/DDBJ whole genome shotgun (WGS) entry which is preliminary data.</text>
</comment>
<keyword evidence="2" id="KW-1185">Reference proteome</keyword>
<name>A0ACB1AJC7_MELEN</name>
<reference evidence="1" key="1">
    <citation type="submission" date="2023-11" db="EMBL/GenBank/DDBJ databases">
        <authorList>
            <person name="Poullet M."/>
        </authorList>
    </citation>
    <scope>NUCLEOTIDE SEQUENCE</scope>
    <source>
        <strain evidence="1">E1834</strain>
    </source>
</reference>
<sequence length="474" mass="54879">MNVTLVNDRSEQYIRNQLVFFDRKWMLQLRFFLGTKFDKLFDKEGKSKGRLLEDEIGMVNIGIMENALKERLKELSKYVKGKEKNKKEASFLTLIYDIAVLDINRKHDKPLAVLGKKEKQLISNYYKNKEIELPENIVELLDENIIPDSKVKDLNKKLIGSKKVGVPFDLFFCAGGVNDKIREKYLGKFCLKENINYGVVVFDKKYSDKVFEENIAFLFNDPMTEMETHLSKQNINELKTDFLSVKLKENYLNLKEKIIKGIEEGEEKSKNKIEEEPHQTSKEKIVATIFESNSTLFITSKTPLALVEFIEEFKNERNKLAKEFCEIKGWSLKKKKIKKVLKKYDDFYDKLQKRWAKAVLEYSYHKELERRGLTGVDNETAVKQVVVMEEGIKEKTKSERKHNAKEIGQEPQILKFNPYSINTNTFWLAIYGIENPVKVISGKRDSAIIAAIGDANTSANPKTVSGMSTGKFLI</sequence>
<gene>
    <name evidence="1" type="ORF">MENTE1834_LOCUS37883</name>
</gene>